<dbReference type="Pfam" id="PF00872">
    <property type="entry name" value="Transposase_mut"/>
    <property type="match status" value="1"/>
</dbReference>
<evidence type="ECO:0000256" key="4">
    <source>
        <dbReference type="ARBA" id="ARBA00023125"/>
    </source>
</evidence>
<dbReference type="PANTHER" id="PTHR33217">
    <property type="entry name" value="TRANSPOSASE FOR INSERTION SEQUENCE ELEMENT IS1081"/>
    <property type="match status" value="1"/>
</dbReference>
<evidence type="ECO:0000313" key="7">
    <source>
        <dbReference type="EMBL" id="HGE99647.1"/>
    </source>
</evidence>
<evidence type="ECO:0000256" key="1">
    <source>
        <dbReference type="ARBA" id="ARBA00002190"/>
    </source>
</evidence>
<evidence type="ECO:0000256" key="6">
    <source>
        <dbReference type="RuleBase" id="RU365089"/>
    </source>
</evidence>
<name>A0A7C3UZU2_UNCW3</name>
<proteinExistence type="inferred from homology"/>
<keyword evidence="4 6" id="KW-0238">DNA-binding</keyword>
<accession>A0A7C3UZU2</accession>
<dbReference type="GO" id="GO:0004803">
    <property type="term" value="F:transposase activity"/>
    <property type="evidence" value="ECO:0007669"/>
    <property type="project" value="UniProtKB-UniRule"/>
</dbReference>
<dbReference type="AlphaFoldDB" id="A0A7C3UZU2"/>
<dbReference type="GO" id="GO:0006313">
    <property type="term" value="P:DNA transposition"/>
    <property type="evidence" value="ECO:0007669"/>
    <property type="project" value="UniProtKB-UniRule"/>
</dbReference>
<evidence type="ECO:0000256" key="5">
    <source>
        <dbReference type="ARBA" id="ARBA00023172"/>
    </source>
</evidence>
<comment type="caution">
    <text evidence="7">The sequence shown here is derived from an EMBL/GenBank/DDBJ whole genome shotgun (WGS) entry which is preliminary data.</text>
</comment>
<keyword evidence="6" id="KW-0814">Transposable element</keyword>
<organism evidence="7">
    <name type="scientific">candidate division WOR-3 bacterium</name>
    <dbReference type="NCBI Taxonomy" id="2052148"/>
    <lineage>
        <taxon>Bacteria</taxon>
        <taxon>Bacteria division WOR-3</taxon>
    </lineage>
</organism>
<gene>
    <name evidence="7" type="ORF">ENX07_06225</name>
</gene>
<keyword evidence="5 6" id="KW-0233">DNA recombination</keyword>
<dbReference type="EMBL" id="DTMQ01000040">
    <property type="protein sequence ID" value="HGE99647.1"/>
    <property type="molecule type" value="Genomic_DNA"/>
</dbReference>
<dbReference type="GO" id="GO:0003677">
    <property type="term" value="F:DNA binding"/>
    <property type="evidence" value="ECO:0007669"/>
    <property type="project" value="UniProtKB-UniRule"/>
</dbReference>
<reference evidence="7" key="1">
    <citation type="journal article" date="2020" name="mSystems">
        <title>Genome- and Community-Level Interaction Insights into Carbon Utilization and Element Cycling Functions of Hydrothermarchaeota in Hydrothermal Sediment.</title>
        <authorList>
            <person name="Zhou Z."/>
            <person name="Liu Y."/>
            <person name="Xu W."/>
            <person name="Pan J."/>
            <person name="Luo Z.H."/>
            <person name="Li M."/>
        </authorList>
    </citation>
    <scope>NUCLEOTIDE SEQUENCE [LARGE SCALE GENOMIC DNA]</scope>
    <source>
        <strain evidence="7">SpSt-906</strain>
    </source>
</reference>
<dbReference type="PANTHER" id="PTHR33217:SF7">
    <property type="entry name" value="TRANSPOSASE FOR INSERTION SEQUENCE ELEMENT IS1081"/>
    <property type="match status" value="1"/>
</dbReference>
<keyword evidence="3 6" id="KW-0815">Transposition</keyword>
<evidence type="ECO:0000256" key="3">
    <source>
        <dbReference type="ARBA" id="ARBA00022578"/>
    </source>
</evidence>
<comment type="function">
    <text evidence="1 6">Required for the transposition of the insertion element.</text>
</comment>
<comment type="similarity">
    <text evidence="2 6">Belongs to the transposase mutator family.</text>
</comment>
<dbReference type="InterPro" id="IPR001207">
    <property type="entry name" value="Transposase_mutator"/>
</dbReference>
<evidence type="ECO:0000256" key="2">
    <source>
        <dbReference type="ARBA" id="ARBA00010961"/>
    </source>
</evidence>
<sequence>MDIQRCTVHKARNLAVYVPEYLKDEVLGDFRAIVYANGEVEAREAKERFLEKWKKRCPGVARSLEEAGEELITFYRYPSEQWRSLRSTNVIERVYEEFRRRIKTQVSFPTEDAVLVILFGLFVTGQVRMKRISGYKEMSLLALTGA</sequence>
<protein>
    <recommendedName>
        <fullName evidence="6">Mutator family transposase</fullName>
    </recommendedName>
</protein>